<feature type="compositionally biased region" description="Polar residues" evidence="5">
    <location>
        <begin position="706"/>
        <end position="724"/>
    </location>
</feature>
<evidence type="ECO:0000313" key="9">
    <source>
        <dbReference type="Proteomes" id="UP000243515"/>
    </source>
</evidence>
<dbReference type="InterPro" id="IPR036736">
    <property type="entry name" value="ACP-like_sf"/>
</dbReference>
<dbReference type="Gene3D" id="3.10.129.110">
    <property type="entry name" value="Polyketide synthase dehydratase"/>
    <property type="match status" value="1"/>
</dbReference>
<dbReference type="InterPro" id="IPR001031">
    <property type="entry name" value="Thioesterase"/>
</dbReference>
<name>A0A232M4G7_9EURO</name>
<dbReference type="InterPro" id="IPR049900">
    <property type="entry name" value="PKS_mFAS_DH"/>
</dbReference>
<organism evidence="8 9">
    <name type="scientific">Elaphomyces granulatus</name>
    <dbReference type="NCBI Taxonomy" id="519963"/>
    <lineage>
        <taxon>Eukaryota</taxon>
        <taxon>Fungi</taxon>
        <taxon>Dikarya</taxon>
        <taxon>Ascomycota</taxon>
        <taxon>Pezizomycotina</taxon>
        <taxon>Eurotiomycetes</taxon>
        <taxon>Eurotiomycetidae</taxon>
        <taxon>Eurotiales</taxon>
        <taxon>Elaphomycetaceae</taxon>
        <taxon>Elaphomyces</taxon>
    </lineage>
</organism>
<dbReference type="Pfam" id="PF00550">
    <property type="entry name" value="PP-binding"/>
    <property type="match status" value="2"/>
</dbReference>
<keyword evidence="9" id="KW-1185">Reference proteome</keyword>
<evidence type="ECO:0008006" key="10">
    <source>
        <dbReference type="Google" id="ProtNLM"/>
    </source>
</evidence>
<feature type="region of interest" description="N-terminal hotdog fold" evidence="4">
    <location>
        <begin position="201"/>
        <end position="333"/>
    </location>
</feature>
<dbReference type="SUPFAM" id="SSF52151">
    <property type="entry name" value="FabD/lysophospholipase-like"/>
    <property type="match status" value="1"/>
</dbReference>
<dbReference type="InterPro" id="IPR016035">
    <property type="entry name" value="Acyl_Trfase/lysoPLipase"/>
</dbReference>
<feature type="active site" description="Proton acceptor; for dehydratase activity" evidence="4">
    <location>
        <position position="233"/>
    </location>
</feature>
<dbReference type="SMART" id="SM00827">
    <property type="entry name" value="PKS_AT"/>
    <property type="match status" value="1"/>
</dbReference>
<dbReference type="OrthoDB" id="10253869at2759"/>
<dbReference type="GO" id="GO:0044550">
    <property type="term" value="P:secondary metabolite biosynthetic process"/>
    <property type="evidence" value="ECO:0007669"/>
    <property type="project" value="UniProtKB-ARBA"/>
</dbReference>
<keyword evidence="3" id="KW-0808">Transferase</keyword>
<feature type="compositionally biased region" description="Low complexity" evidence="5">
    <location>
        <begin position="535"/>
        <end position="551"/>
    </location>
</feature>
<proteinExistence type="predicted"/>
<evidence type="ECO:0000256" key="2">
    <source>
        <dbReference type="ARBA" id="ARBA00022553"/>
    </source>
</evidence>
<dbReference type="InterPro" id="IPR009081">
    <property type="entry name" value="PP-bd_ACP"/>
</dbReference>
<sequence length="1114" mass="121025">MLLRVPFAFHSAQVTPILESFQDVAKGVIFHPPKIPVVCPLLGNVVSQDGVFGPEYLARHSREPVNMLQALHSANQAGIITEKCAAIEFGPQPVVSKLVKATLGPKIRVLSTLRRNNDTWQILAEGLSTFYTAGAEIRWDEYHRDFHASHKVLGLPAYCWDLKPYWMQYVHDWTLFKGDPRVLAPAPAVVEIPKLESTTIHRIVEEKETDGKFRMVVEADITRPDLHPLVQGHKVEGVALCTPSVYADIAFTLGHYLLGRFKPPFAERIVDVYKLEIERALIVQEAGPQLLRAAAEVNWSAKEALLRFYSVDAKGRQTVQHSHCDIRFTDKTLFSAVQRDIPRVKARMDEMRENSRSGKTYRFNGQMAYNMVQSVAEFHPDYKCIDEAILDNETLEVACHVNFSRMKKGGTFHTHPGALDGLTQSGGFAMNANEKVKIDAELFVNHGWDGFQIFEKVTHERRYETLVQMKMVEKGLWKGDVVILSGDNLVAFIKGLQGVPRRLLRYILKGNTNALPGSGAAKANKAEPGKPHTRSAASAPAPASVKASVPSREVATPAKHAPIATVSHDQVLQAAPTVPVSTAPAPTGNRGTASDSAASQALTFALKILAEESGVDQADLTDDVAFADIGVDSLLSLVIGSRFRDELSLDLEPENLFTQCPTVKELKALFKAELEASSVAVNGEVPAPSAVNPSAEECTPEEPDAAQQTIAHDSTPLSQASPASERQVDAEPAAVSPLMSDDSGPGSASFASVLQIIAEESGVAVEDLGDDVVLANIGVDSLLALVIGSRIRDEMSVDLDVETMLVAFPTVKDLKSRFGDGHSLDSLHEVNSSSSSLSSTFDKVEMNSDVFTPKSEASESGMSAADSKVPLATSVVLQGLPKSARQTIFLFPDGGGSATSYADIPRVLSDTAVVGLNSPYLKNPHEMTSSIDDLITSYLNEVRRRQPSGPYHFGGWSIGGILAYHAGQRLLNEGERVHSLILIDSPAPNRLGKLPQHFYDYCDTVGLFGQGTGKAPRWLVPHFKAANNLMSEYYAAPLPHGKAPKTTIIWAGESVVDSKGVPEYVPRPGDPEDVKFLTVSRTDFSVGPWGRLFPGSEVNVEMAMGANHFSMMVS</sequence>
<evidence type="ECO:0000313" key="8">
    <source>
        <dbReference type="EMBL" id="OXV11266.1"/>
    </source>
</evidence>
<dbReference type="Gene3D" id="3.40.50.1820">
    <property type="entry name" value="alpha/beta hydrolase"/>
    <property type="match status" value="1"/>
</dbReference>
<gene>
    <name evidence="8" type="ORF">Egran_00973</name>
</gene>
<dbReference type="SUPFAM" id="SSF47336">
    <property type="entry name" value="ACP-like"/>
    <property type="match status" value="2"/>
</dbReference>
<dbReference type="PANTHER" id="PTHR43775:SF40">
    <property type="entry name" value="NORSOLORINIC ACID SYNTHASE STCA"/>
    <property type="match status" value="1"/>
</dbReference>
<feature type="active site" description="Proton donor; for dehydratase activity" evidence="4">
    <location>
        <position position="420"/>
    </location>
</feature>
<dbReference type="AlphaFoldDB" id="A0A232M4G7"/>
<dbReference type="PROSITE" id="PS52019">
    <property type="entry name" value="PKS_MFAS_DH"/>
    <property type="match status" value="1"/>
</dbReference>
<evidence type="ECO:0000259" key="6">
    <source>
        <dbReference type="PROSITE" id="PS50075"/>
    </source>
</evidence>
<dbReference type="InterPro" id="IPR030918">
    <property type="entry name" value="PT_fungal_PKS"/>
</dbReference>
<feature type="domain" description="Carrier" evidence="6">
    <location>
        <begin position="747"/>
        <end position="822"/>
    </location>
</feature>
<dbReference type="GO" id="GO:0031177">
    <property type="term" value="F:phosphopantetheine binding"/>
    <property type="evidence" value="ECO:0007669"/>
    <property type="project" value="InterPro"/>
</dbReference>
<dbReference type="SMART" id="SM00823">
    <property type="entry name" value="PKS_PP"/>
    <property type="match status" value="2"/>
</dbReference>
<dbReference type="NCBIfam" id="TIGR04532">
    <property type="entry name" value="PT_fungal_PKS"/>
    <property type="match status" value="1"/>
</dbReference>
<evidence type="ECO:0000256" key="1">
    <source>
        <dbReference type="ARBA" id="ARBA00022450"/>
    </source>
</evidence>
<evidence type="ECO:0000256" key="4">
    <source>
        <dbReference type="PROSITE-ProRule" id="PRU01363"/>
    </source>
</evidence>
<dbReference type="SUPFAM" id="SSF53474">
    <property type="entry name" value="alpha/beta-Hydrolases"/>
    <property type="match status" value="1"/>
</dbReference>
<dbReference type="InterPro" id="IPR042104">
    <property type="entry name" value="PKS_dehydratase_sf"/>
</dbReference>
<evidence type="ECO:0000256" key="3">
    <source>
        <dbReference type="ARBA" id="ARBA00022679"/>
    </source>
</evidence>
<dbReference type="Gene3D" id="3.40.366.10">
    <property type="entry name" value="Malonyl-Coenzyme A Acyl Carrier Protein, domain 2"/>
    <property type="match status" value="1"/>
</dbReference>
<dbReference type="FunFam" id="1.10.1200.10:FF:000011">
    <property type="entry name" value="Sterigmatocystin biosynthesis polyketide synthase"/>
    <property type="match status" value="1"/>
</dbReference>
<dbReference type="GO" id="GO:0004312">
    <property type="term" value="F:fatty acid synthase activity"/>
    <property type="evidence" value="ECO:0007669"/>
    <property type="project" value="TreeGrafter"/>
</dbReference>
<feature type="region of interest" description="Disordered" evidence="5">
    <location>
        <begin position="517"/>
        <end position="559"/>
    </location>
</feature>
<keyword evidence="1" id="KW-0596">Phosphopantetheine</keyword>
<dbReference type="InterPro" id="IPR049551">
    <property type="entry name" value="PKS_DH_C"/>
</dbReference>
<dbReference type="EMBL" id="NPHW01002533">
    <property type="protein sequence ID" value="OXV11266.1"/>
    <property type="molecule type" value="Genomic_DNA"/>
</dbReference>
<feature type="domain" description="PKS/mFAS DH" evidence="7">
    <location>
        <begin position="201"/>
        <end position="507"/>
    </location>
</feature>
<reference evidence="8 9" key="1">
    <citation type="journal article" date="2015" name="Environ. Microbiol.">
        <title>Metagenome sequence of Elaphomyces granulatus from sporocarp tissue reveals Ascomycota ectomycorrhizal fingerprints of genome expansion and a Proteobacteria-rich microbiome.</title>
        <authorList>
            <person name="Quandt C.A."/>
            <person name="Kohler A."/>
            <person name="Hesse C.N."/>
            <person name="Sharpton T.J."/>
            <person name="Martin F."/>
            <person name="Spatafora J.W."/>
        </authorList>
    </citation>
    <scope>NUCLEOTIDE SEQUENCE [LARGE SCALE GENOMIC DNA]</scope>
    <source>
        <strain evidence="8 9">OSC145934</strain>
    </source>
</reference>
<dbReference type="InterPro" id="IPR014043">
    <property type="entry name" value="Acyl_transferase_dom"/>
</dbReference>
<dbReference type="InterPro" id="IPR050091">
    <property type="entry name" value="PKS_NRPS_Biosynth_Enz"/>
</dbReference>
<comment type="caution">
    <text evidence="8">The sequence shown here is derived from an EMBL/GenBank/DDBJ whole genome shotgun (WGS) entry which is preliminary data.</text>
</comment>
<evidence type="ECO:0000259" key="7">
    <source>
        <dbReference type="PROSITE" id="PS52019"/>
    </source>
</evidence>
<feature type="domain" description="Carrier" evidence="6">
    <location>
        <begin position="596"/>
        <end position="674"/>
    </location>
</feature>
<feature type="region of interest" description="C-terminal hotdog fold" evidence="4">
    <location>
        <begin position="360"/>
        <end position="507"/>
    </location>
</feature>
<dbReference type="PROSITE" id="PS50075">
    <property type="entry name" value="CARRIER"/>
    <property type="match status" value="2"/>
</dbReference>
<accession>A0A232M4G7</accession>
<keyword evidence="2" id="KW-0597">Phosphoprotein</keyword>
<dbReference type="Proteomes" id="UP000243515">
    <property type="component" value="Unassembled WGS sequence"/>
</dbReference>
<dbReference type="PANTHER" id="PTHR43775">
    <property type="entry name" value="FATTY ACID SYNTHASE"/>
    <property type="match status" value="1"/>
</dbReference>
<protein>
    <recommendedName>
        <fullName evidence="10">Carrier domain-containing protein</fullName>
    </recommendedName>
</protein>
<feature type="region of interest" description="Disordered" evidence="5">
    <location>
        <begin position="684"/>
        <end position="743"/>
    </location>
</feature>
<dbReference type="Pfam" id="PF14765">
    <property type="entry name" value="PS-DH"/>
    <property type="match status" value="1"/>
</dbReference>
<dbReference type="InterPro" id="IPR001227">
    <property type="entry name" value="Ac_transferase_dom_sf"/>
</dbReference>
<dbReference type="InterPro" id="IPR029058">
    <property type="entry name" value="AB_hydrolase_fold"/>
</dbReference>
<dbReference type="Gene3D" id="1.10.1200.10">
    <property type="entry name" value="ACP-like"/>
    <property type="match status" value="2"/>
</dbReference>
<dbReference type="GO" id="GO:0006633">
    <property type="term" value="P:fatty acid biosynthetic process"/>
    <property type="evidence" value="ECO:0007669"/>
    <property type="project" value="TreeGrafter"/>
</dbReference>
<dbReference type="Pfam" id="PF00975">
    <property type="entry name" value="Thioesterase"/>
    <property type="match status" value="1"/>
</dbReference>
<dbReference type="Gene3D" id="3.30.70.3290">
    <property type="match status" value="1"/>
</dbReference>
<dbReference type="InterPro" id="IPR020806">
    <property type="entry name" value="PKS_PP-bd"/>
</dbReference>
<evidence type="ECO:0000256" key="5">
    <source>
        <dbReference type="SAM" id="MobiDB-lite"/>
    </source>
</evidence>